<dbReference type="Pfam" id="PF08861">
    <property type="entry name" value="DUF1828"/>
    <property type="match status" value="1"/>
</dbReference>
<reference evidence="2 3" key="1">
    <citation type="submission" date="2010-06" db="EMBL/GenBank/DDBJ databases">
        <title>Complete sequence chromosome of Methanohalobium evestigatum Z-7303.</title>
        <authorList>
            <consortium name="US DOE Joint Genome Institute"/>
            <person name="Lucas S."/>
            <person name="Copeland A."/>
            <person name="Lapidus A."/>
            <person name="Cheng J.-F."/>
            <person name="Bruce D."/>
            <person name="Goodwin L."/>
            <person name="Pitluck S."/>
            <person name="Saunders E."/>
            <person name="Detter J.C."/>
            <person name="Han C."/>
            <person name="Tapia R."/>
            <person name="Land M."/>
            <person name="Hauser L."/>
            <person name="Kyrpides N."/>
            <person name="Mikhailova N."/>
            <person name="Sieprawska-Lupa M."/>
            <person name="Whitman W.B."/>
            <person name="Anderson I."/>
            <person name="Woyke T."/>
        </authorList>
    </citation>
    <scope>NUCLEOTIDE SEQUENCE [LARGE SCALE GENOMIC DNA]</scope>
    <source>
        <strain evidence="3">ATCC BAA-1072 / DSM 3721 / NBRC 107634 / OCM 161 / Z-7303</strain>
    </source>
</reference>
<gene>
    <name evidence="2" type="ordered locus">Metev_0665</name>
</gene>
<evidence type="ECO:0000313" key="2">
    <source>
        <dbReference type="EMBL" id="ADI73571.1"/>
    </source>
</evidence>
<dbReference type="InterPro" id="IPR014960">
    <property type="entry name" value="DUF1828"/>
</dbReference>
<organism evidence="2 3">
    <name type="scientific">Methanohalobium evestigatum (strain ATCC BAA-1072 / DSM 3721 / NBRC 107634 / OCM 161 / Z-7303)</name>
    <dbReference type="NCBI Taxonomy" id="644295"/>
    <lineage>
        <taxon>Archaea</taxon>
        <taxon>Methanobacteriati</taxon>
        <taxon>Methanobacteriota</taxon>
        <taxon>Stenosarchaea group</taxon>
        <taxon>Methanomicrobia</taxon>
        <taxon>Methanosarcinales</taxon>
        <taxon>Methanosarcinaceae</taxon>
        <taxon>Methanohalobium</taxon>
    </lineage>
</organism>
<dbReference type="HOGENOM" id="CLU_094233_0_0_2"/>
<proteinExistence type="predicted"/>
<dbReference type="RefSeq" id="WP_013194139.1">
    <property type="nucleotide sequence ID" value="NC_014253.1"/>
</dbReference>
<name>D7E6U7_METEZ</name>
<dbReference type="GeneID" id="9346287"/>
<evidence type="ECO:0000313" key="3">
    <source>
        <dbReference type="Proteomes" id="UP000000391"/>
    </source>
</evidence>
<dbReference type="AlphaFoldDB" id="D7E6U7"/>
<feature type="domain" description="DUF1828" evidence="1">
    <location>
        <begin position="38"/>
        <end position="128"/>
    </location>
</feature>
<evidence type="ECO:0000259" key="1">
    <source>
        <dbReference type="Pfam" id="PF08861"/>
    </source>
</evidence>
<keyword evidence="3" id="KW-1185">Reference proteome</keyword>
<protein>
    <recommendedName>
        <fullName evidence="1">DUF1828 domain-containing protein</fullName>
    </recommendedName>
</protein>
<dbReference type="STRING" id="644295.Metev_0665"/>
<dbReference type="Proteomes" id="UP000000391">
    <property type="component" value="Chromosome"/>
</dbReference>
<dbReference type="KEGG" id="mev:Metev_0665"/>
<accession>D7E6U7</accession>
<sequence>MNQSDTLELEPIVNKIKKSICDDIEVIIEGKSRIVVITPFTFDDGDFLNVVLKYDYPYWYFTDEGDTLMHLSYDDLDEKLEKGKRKDMFDTILKTHDIKNKDGELKLNVDDEKFGDCYFTFIQGLVKIIDLSSFTKKDNIKTLFYEEFKKYMQDTFGEKCKFEYTDPVYDPDGKYVIDCYVENKVPLFVFGLYNDDKCRDATITCHFYREKGITYNSIAIFEDQEKINKKVLARFSDVVDKQYTTLPSAKSQLPEYLEKMGMNVN</sequence>
<dbReference type="EMBL" id="CP002069">
    <property type="protein sequence ID" value="ADI73571.1"/>
    <property type="molecule type" value="Genomic_DNA"/>
</dbReference>
<dbReference type="OrthoDB" id="104660at2157"/>